<dbReference type="VEuPathDB" id="FungiDB:SMAC_02062"/>
<name>A0A8S8ZVH9_SORMA</name>
<gene>
    <name evidence="1" type="ORF">SMACR_02062</name>
</gene>
<evidence type="ECO:0000313" key="1">
    <source>
        <dbReference type="EMBL" id="KAA8632940.1"/>
    </source>
</evidence>
<comment type="caution">
    <text evidence="1">The sequence shown here is derived from an EMBL/GenBank/DDBJ whole genome shotgun (WGS) entry which is preliminary data.</text>
</comment>
<dbReference type="Proteomes" id="UP000433876">
    <property type="component" value="Unassembled WGS sequence"/>
</dbReference>
<evidence type="ECO:0000313" key="2">
    <source>
        <dbReference type="Proteomes" id="UP000433876"/>
    </source>
</evidence>
<dbReference type="EMBL" id="NMPR01000045">
    <property type="protein sequence ID" value="KAA8632940.1"/>
    <property type="molecule type" value="Genomic_DNA"/>
</dbReference>
<proteinExistence type="predicted"/>
<accession>A0A8S8ZVH9</accession>
<protein>
    <recommendedName>
        <fullName evidence="3">C3H1-type domain-containing protein</fullName>
    </recommendedName>
</protein>
<sequence>MRDNASSAYPCGWLVNDKPCPRGMTCGHDHDSSQVENWKNDMGKKDWRKGEKCEHLSRGNCLYYHPAWHVQRNLSYNETTVKRHDLIRKDLKLLEWFKLQDLDMGEDAPVEIKDVRAISSFNKIGNNQIAVPGVPPRLHPLTQRLNLKLDQLNKSLTGNYSTYTHHFEPLIRSSEVADPKYALIKADIVTNASNLRKMFMLFQINN</sequence>
<evidence type="ECO:0008006" key="3">
    <source>
        <dbReference type="Google" id="ProtNLM"/>
    </source>
</evidence>
<reference evidence="1 2" key="1">
    <citation type="submission" date="2017-07" db="EMBL/GenBank/DDBJ databases">
        <title>Genome sequence of the Sordaria macrospora wild type strain R19027.</title>
        <authorList>
            <person name="Nowrousian M."/>
            <person name="Teichert I."/>
            <person name="Kueck U."/>
        </authorList>
    </citation>
    <scope>NUCLEOTIDE SEQUENCE [LARGE SCALE GENOMIC DNA]</scope>
    <source>
        <strain evidence="1 2">R19027</strain>
        <tissue evidence="1">Mycelium</tissue>
    </source>
</reference>
<organism evidence="1 2">
    <name type="scientific">Sordaria macrospora</name>
    <dbReference type="NCBI Taxonomy" id="5147"/>
    <lineage>
        <taxon>Eukaryota</taxon>
        <taxon>Fungi</taxon>
        <taxon>Dikarya</taxon>
        <taxon>Ascomycota</taxon>
        <taxon>Pezizomycotina</taxon>
        <taxon>Sordariomycetes</taxon>
        <taxon>Sordariomycetidae</taxon>
        <taxon>Sordariales</taxon>
        <taxon>Sordariaceae</taxon>
        <taxon>Sordaria</taxon>
    </lineage>
</organism>
<dbReference type="AlphaFoldDB" id="A0A8S8ZVH9"/>